<dbReference type="EC" id="1.8.1.8" evidence="1"/>
<dbReference type="AlphaFoldDB" id="A0A8S2S2D7"/>
<gene>
    <name evidence="9" type="ORF">SMN809_LOCUS21869</name>
</gene>
<protein>
    <recommendedName>
        <fullName evidence="1">protein-disulfide reductase</fullName>
        <ecNumber evidence="1">1.8.1.8</ecNumber>
    </recommendedName>
</protein>
<evidence type="ECO:0000256" key="3">
    <source>
        <dbReference type="ARBA" id="ARBA00023002"/>
    </source>
</evidence>
<evidence type="ECO:0000256" key="2">
    <source>
        <dbReference type="ARBA" id="ARBA00022737"/>
    </source>
</evidence>
<comment type="similarity">
    <text evidence="5">Belongs to the nucleoredoxin family.</text>
</comment>
<evidence type="ECO:0000256" key="4">
    <source>
        <dbReference type="ARBA" id="ARBA00023027"/>
    </source>
</evidence>
<evidence type="ECO:0000259" key="8">
    <source>
        <dbReference type="PROSITE" id="PS51352"/>
    </source>
</evidence>
<accession>A0A8S2S2D7</accession>
<evidence type="ECO:0000256" key="6">
    <source>
        <dbReference type="ARBA" id="ARBA00047388"/>
    </source>
</evidence>
<evidence type="ECO:0000256" key="5">
    <source>
        <dbReference type="ARBA" id="ARBA00025782"/>
    </source>
</evidence>
<dbReference type="Gene3D" id="3.40.30.10">
    <property type="entry name" value="Glutaredoxin"/>
    <property type="match status" value="1"/>
</dbReference>
<sequence>MLFFIEQTRADEIKNNYDVRTLPRLDILSPTGEVLYSNCINEVSSEGAEFFRQWYCAKEKPTKTIVKAETTTTKAVTTTVFIELFGEQLLEHSADESSQTTTYMPTSKLEGKTVGLYFSGHWCRPSREFTVKLAEAYKNAYEYVEDKFEIVFVSWDNEENAYENFYKEMPWKALPFADRTHLYALNKKYDIKEIPSFIILSATGEIITSNGVEKVYNNGADFFQQLLEGKYPLV</sequence>
<dbReference type="InterPro" id="IPR052259">
    <property type="entry name" value="Nucleoredoxin-like"/>
</dbReference>
<evidence type="ECO:0000256" key="1">
    <source>
        <dbReference type="ARBA" id="ARBA00012612"/>
    </source>
</evidence>
<comment type="catalytic activity">
    <reaction evidence="6">
        <text>[protein]-dithiol + NAD(+) = [protein]-disulfide + NADH + H(+)</text>
        <dbReference type="Rhea" id="RHEA:18749"/>
        <dbReference type="Rhea" id="RHEA-COMP:10593"/>
        <dbReference type="Rhea" id="RHEA-COMP:10594"/>
        <dbReference type="ChEBI" id="CHEBI:15378"/>
        <dbReference type="ChEBI" id="CHEBI:29950"/>
        <dbReference type="ChEBI" id="CHEBI:50058"/>
        <dbReference type="ChEBI" id="CHEBI:57540"/>
        <dbReference type="ChEBI" id="CHEBI:57945"/>
        <dbReference type="EC" id="1.8.1.8"/>
    </reaction>
</comment>
<dbReference type="PROSITE" id="PS51352">
    <property type="entry name" value="THIOREDOXIN_2"/>
    <property type="match status" value="1"/>
</dbReference>
<evidence type="ECO:0000313" key="10">
    <source>
        <dbReference type="Proteomes" id="UP000676336"/>
    </source>
</evidence>
<evidence type="ECO:0000313" key="9">
    <source>
        <dbReference type="EMBL" id="CAF4200556.1"/>
    </source>
</evidence>
<dbReference type="InterPro" id="IPR012336">
    <property type="entry name" value="Thioredoxin-like_fold"/>
</dbReference>
<feature type="domain" description="Thioredoxin" evidence="8">
    <location>
        <begin position="62"/>
        <end position="232"/>
    </location>
</feature>
<dbReference type="InterPro" id="IPR036249">
    <property type="entry name" value="Thioredoxin-like_sf"/>
</dbReference>
<dbReference type="Pfam" id="PF13905">
    <property type="entry name" value="Thioredoxin_8"/>
    <property type="match status" value="1"/>
</dbReference>
<evidence type="ECO:0000256" key="7">
    <source>
        <dbReference type="ARBA" id="ARBA00047804"/>
    </source>
</evidence>
<name>A0A8S2S2D7_9BILA</name>
<keyword evidence="3" id="KW-0560">Oxidoreductase</keyword>
<comment type="catalytic activity">
    <reaction evidence="7">
        <text>[protein]-dithiol + NADP(+) = [protein]-disulfide + NADPH + H(+)</text>
        <dbReference type="Rhea" id="RHEA:18753"/>
        <dbReference type="Rhea" id="RHEA-COMP:10593"/>
        <dbReference type="Rhea" id="RHEA-COMP:10594"/>
        <dbReference type="ChEBI" id="CHEBI:15378"/>
        <dbReference type="ChEBI" id="CHEBI:29950"/>
        <dbReference type="ChEBI" id="CHEBI:50058"/>
        <dbReference type="ChEBI" id="CHEBI:57783"/>
        <dbReference type="ChEBI" id="CHEBI:58349"/>
        <dbReference type="EC" id="1.8.1.8"/>
    </reaction>
</comment>
<organism evidence="9 10">
    <name type="scientific">Rotaria magnacalcarata</name>
    <dbReference type="NCBI Taxonomy" id="392030"/>
    <lineage>
        <taxon>Eukaryota</taxon>
        <taxon>Metazoa</taxon>
        <taxon>Spiralia</taxon>
        <taxon>Gnathifera</taxon>
        <taxon>Rotifera</taxon>
        <taxon>Eurotatoria</taxon>
        <taxon>Bdelloidea</taxon>
        <taxon>Philodinida</taxon>
        <taxon>Philodinidae</taxon>
        <taxon>Rotaria</taxon>
    </lineage>
</organism>
<dbReference type="Proteomes" id="UP000676336">
    <property type="component" value="Unassembled WGS sequence"/>
</dbReference>
<dbReference type="GO" id="GO:0047134">
    <property type="term" value="F:protein-disulfide reductase [NAD(P)H] activity"/>
    <property type="evidence" value="ECO:0007669"/>
    <property type="project" value="UniProtKB-EC"/>
</dbReference>
<keyword evidence="4" id="KW-0520">NAD</keyword>
<dbReference type="InterPro" id="IPR013766">
    <property type="entry name" value="Thioredoxin_domain"/>
</dbReference>
<dbReference type="PANTHER" id="PTHR13871">
    <property type="entry name" value="THIOREDOXIN"/>
    <property type="match status" value="1"/>
</dbReference>
<reference evidence="9" key="1">
    <citation type="submission" date="2021-02" db="EMBL/GenBank/DDBJ databases">
        <authorList>
            <person name="Nowell W R."/>
        </authorList>
    </citation>
    <scope>NUCLEOTIDE SEQUENCE</scope>
</reference>
<dbReference type="PANTHER" id="PTHR13871:SF96">
    <property type="entry name" value="THIOREDOXIN DOMAIN-CONTAINING PROTEIN"/>
    <property type="match status" value="1"/>
</dbReference>
<dbReference type="EMBL" id="CAJOBI010018448">
    <property type="protein sequence ID" value="CAF4200556.1"/>
    <property type="molecule type" value="Genomic_DNA"/>
</dbReference>
<dbReference type="SUPFAM" id="SSF52833">
    <property type="entry name" value="Thioredoxin-like"/>
    <property type="match status" value="1"/>
</dbReference>
<proteinExistence type="inferred from homology"/>
<comment type="caution">
    <text evidence="9">The sequence shown here is derived from an EMBL/GenBank/DDBJ whole genome shotgun (WGS) entry which is preliminary data.</text>
</comment>
<keyword evidence="2" id="KW-0677">Repeat</keyword>